<protein>
    <recommendedName>
        <fullName evidence="4">Membrane protein 6-pyruvoyl-tetrahydropterin synthase-related domain-containing protein</fullName>
    </recommendedName>
</protein>
<sequence>MDKYKKYLALIIVGSAIILNLILYRAETQIKGDPNDNSFQYSLVNRTNWVWENYGCPWKLECLPNLVDHNVTYWAEGYALPFYYSHLPQIAIVASYNLIVEPVSRLVAMPYSLYAYYNLTKYLLLAFFPLPVFLAFVVVGFPLIPSAIAAFFASHFSTDGLYGIDPPSFLWRGWGLTSQLYAIFFMPLGLAFTYRALINVKTPSRWPEGTPGMVLVSVFLILTTAGHLGIGIISLLSTLPMIFLDLNKTNIIKRIKKLFLITIILLFILSYWIIPILLYDKYHIISFWDPIWKFDSYGWYEVVRQFLNGEIFDYLRPPIITGFITLGFFVLILNNQYSVFAYIFILMMLLYFGRTTWGGLIDLIPGMKDFHLHRFIVGVHIASLFLLPSALDYLFSFVKKIINFIYSKLPKSNDFRILYPWSTPIISLIIISIFTPLIVSQTVKYNTLNHRWIGEANSAYRYDEKNFLDLLDHLKTKPPARTYAGRPGNWGNDFRLGSSQIYMLLSVYGFDMSQFLPETWSMMSENDQNFDERVPRDYDLLNIRYIISPNLPAGQAGNQGFPNSAKMIKKSGPFELYEIPTGGWFDVVESPMFVRSNKTNFLNLVYLWHRGWPRTWKMHPLISIEKNPVIPRGMQKQIKMVDEVSYIEESAQNTSLKNIFSDFPFVFPESTVSATISNEKINRQTYSAQVSVPENCRNCFIMFKMSYHPNWSVKVDGQSVEKYAVFPYYVAAKTTPGTHSVEVTHKPHPLKVFLLYSEIIVISIFLAKYLLKKLKSKK</sequence>
<reference evidence="2 3" key="1">
    <citation type="journal article" date="2016" name="Nat. Commun.">
        <title>Thousands of microbial genomes shed light on interconnected biogeochemical processes in an aquifer system.</title>
        <authorList>
            <person name="Anantharaman K."/>
            <person name="Brown C.T."/>
            <person name="Hug L.A."/>
            <person name="Sharon I."/>
            <person name="Castelle C.J."/>
            <person name="Probst A.J."/>
            <person name="Thomas B.C."/>
            <person name="Singh A."/>
            <person name="Wilkins M.J."/>
            <person name="Karaoz U."/>
            <person name="Brodie E.L."/>
            <person name="Williams K.H."/>
            <person name="Hubbard S.S."/>
            <person name="Banfield J.F."/>
        </authorList>
    </citation>
    <scope>NUCLEOTIDE SEQUENCE [LARGE SCALE GENOMIC DNA]</scope>
</reference>
<evidence type="ECO:0000313" key="3">
    <source>
        <dbReference type="Proteomes" id="UP000176253"/>
    </source>
</evidence>
<proteinExistence type="predicted"/>
<feature type="transmembrane region" description="Helical" evidence="1">
    <location>
        <begin position="122"/>
        <end position="153"/>
    </location>
</feature>
<organism evidence="2 3">
    <name type="scientific">Candidatus Gottesmanbacteria bacterium RIFCSPHIGHO2_02_FULL_39_14</name>
    <dbReference type="NCBI Taxonomy" id="1798383"/>
    <lineage>
        <taxon>Bacteria</taxon>
        <taxon>Candidatus Gottesmaniibacteriota</taxon>
    </lineage>
</organism>
<dbReference type="AlphaFoldDB" id="A0A1F6A020"/>
<name>A0A1F6A020_9BACT</name>
<feature type="transmembrane region" description="Helical" evidence="1">
    <location>
        <begin position="7"/>
        <end position="26"/>
    </location>
</feature>
<feature type="transmembrane region" description="Helical" evidence="1">
    <location>
        <begin position="258"/>
        <end position="279"/>
    </location>
</feature>
<feature type="transmembrane region" description="Helical" evidence="1">
    <location>
        <begin position="418"/>
        <end position="439"/>
    </location>
</feature>
<feature type="transmembrane region" description="Helical" evidence="1">
    <location>
        <begin position="753"/>
        <end position="771"/>
    </location>
</feature>
<feature type="transmembrane region" description="Helical" evidence="1">
    <location>
        <begin position="214"/>
        <end position="237"/>
    </location>
</feature>
<comment type="caution">
    <text evidence="2">The sequence shown here is derived from an EMBL/GenBank/DDBJ whole genome shotgun (WGS) entry which is preliminary data.</text>
</comment>
<gene>
    <name evidence="2" type="ORF">A3D78_05330</name>
</gene>
<dbReference type="STRING" id="1798383.A3D78_05330"/>
<keyword evidence="1" id="KW-0472">Membrane</keyword>
<feature type="transmembrane region" description="Helical" evidence="1">
    <location>
        <begin position="174"/>
        <end position="194"/>
    </location>
</feature>
<evidence type="ECO:0000256" key="1">
    <source>
        <dbReference type="SAM" id="Phobius"/>
    </source>
</evidence>
<dbReference type="EMBL" id="MFJM01000031">
    <property type="protein sequence ID" value="OGG17647.1"/>
    <property type="molecule type" value="Genomic_DNA"/>
</dbReference>
<feature type="transmembrane region" description="Helical" evidence="1">
    <location>
        <begin position="377"/>
        <end position="398"/>
    </location>
</feature>
<keyword evidence="1" id="KW-0812">Transmembrane</keyword>
<evidence type="ECO:0000313" key="2">
    <source>
        <dbReference type="EMBL" id="OGG17647.1"/>
    </source>
</evidence>
<evidence type="ECO:0008006" key="4">
    <source>
        <dbReference type="Google" id="ProtNLM"/>
    </source>
</evidence>
<feature type="transmembrane region" description="Helical" evidence="1">
    <location>
        <begin position="314"/>
        <end position="332"/>
    </location>
</feature>
<keyword evidence="1" id="KW-1133">Transmembrane helix</keyword>
<feature type="transmembrane region" description="Helical" evidence="1">
    <location>
        <begin position="339"/>
        <end position="357"/>
    </location>
</feature>
<dbReference type="Proteomes" id="UP000176253">
    <property type="component" value="Unassembled WGS sequence"/>
</dbReference>
<accession>A0A1F6A020</accession>